<dbReference type="EMBL" id="WSFO01000007">
    <property type="protein sequence ID" value="KAE9629296.1"/>
    <property type="molecule type" value="Genomic_DNA"/>
</dbReference>
<dbReference type="Proteomes" id="UP000441586">
    <property type="component" value="Unassembled WGS sequence"/>
</dbReference>
<proteinExistence type="predicted"/>
<feature type="region of interest" description="Disordered" evidence="1">
    <location>
        <begin position="349"/>
        <end position="369"/>
    </location>
</feature>
<evidence type="ECO:0000313" key="2">
    <source>
        <dbReference type="EMBL" id="KAE9629296.1"/>
    </source>
</evidence>
<reference evidence="2 3" key="1">
    <citation type="submission" date="2019-12" db="EMBL/GenBank/DDBJ databases">
        <authorList>
            <person name="Zhang Y.-J."/>
        </authorList>
    </citation>
    <scope>NUCLEOTIDE SEQUENCE [LARGE SCALE GENOMIC DNA]</scope>
    <source>
        <strain evidence="2 3">H18S-6</strain>
    </source>
</reference>
<protein>
    <recommendedName>
        <fullName evidence="4">6-phosphogluconolactonase, cycloisomerase 2 family</fullName>
    </recommendedName>
</protein>
<name>A0A6A4REY5_9RHOB</name>
<dbReference type="AlphaFoldDB" id="A0A6A4REY5"/>
<comment type="caution">
    <text evidence="2">The sequence shown here is derived from an EMBL/GenBank/DDBJ whole genome shotgun (WGS) entry which is preliminary data.</text>
</comment>
<accession>A0A6A4REY5</accession>
<evidence type="ECO:0000256" key="1">
    <source>
        <dbReference type="SAM" id="MobiDB-lite"/>
    </source>
</evidence>
<organism evidence="2 3">
    <name type="scientific">Parasedimentitalea maritima</name>
    <dbReference type="NCBI Taxonomy" id="2578117"/>
    <lineage>
        <taxon>Bacteria</taxon>
        <taxon>Pseudomonadati</taxon>
        <taxon>Pseudomonadota</taxon>
        <taxon>Alphaproteobacteria</taxon>
        <taxon>Rhodobacterales</taxon>
        <taxon>Paracoccaceae</taxon>
        <taxon>Parasedimentitalea</taxon>
    </lineage>
</organism>
<evidence type="ECO:0000313" key="3">
    <source>
        <dbReference type="Proteomes" id="UP000441586"/>
    </source>
</evidence>
<gene>
    <name evidence="2" type="ORF">GP644_12830</name>
</gene>
<dbReference type="SUPFAM" id="SSF50956">
    <property type="entry name" value="Thermostable phytase (3-phytase)"/>
    <property type="match status" value="1"/>
</dbReference>
<dbReference type="RefSeq" id="WP_158979908.1">
    <property type="nucleotide sequence ID" value="NZ_WSFO01000007.1"/>
</dbReference>
<evidence type="ECO:0008006" key="4">
    <source>
        <dbReference type="Google" id="ProtNLM"/>
    </source>
</evidence>
<sequence length="369" mass="38251">MQAVFGGGSGAVLLSYDVTGTGGILDTLEEASLNGPVDSISDVLLTSLPSNTVVFFADSGLGRFTAYTMDQNGGYAGQDAESVGQGTILIARADIVGQSLLVSSNGDNGVSAFSLNSNGRTTETAQLGEANGLGNSIPTALEVIEAHGATWFDVRAAGSGLLSVMRRDQTGALVATDHLLDTLGTRFDDVQTLASLSVGGWSFLIAGWSDDGMSLFILTPDDRLVHLDAIVHQLGTGLENVEAISAIAVGDEIQVFVTSATASGVSQFTVPLENLGAIINGNGALVGTADDDLLQTGAGTTALTGGAGRTLLWQAITITPCRYWITTPKRTAWICPSCQCSTPFPAKVDRGGGRDRPRLRGLERRDILS</sequence>